<protein>
    <recommendedName>
        <fullName evidence="4">Outer membrane protein assembly factor BamE</fullName>
    </recommendedName>
</protein>
<comment type="subunit">
    <text evidence="4">Part of the Bam complex.</text>
</comment>
<evidence type="ECO:0000313" key="8">
    <source>
        <dbReference type="Proteomes" id="UP001430149"/>
    </source>
</evidence>
<dbReference type="PROSITE" id="PS51257">
    <property type="entry name" value="PROKAR_LIPOPROTEIN"/>
    <property type="match status" value="1"/>
</dbReference>
<evidence type="ECO:0000256" key="4">
    <source>
        <dbReference type="HAMAP-Rule" id="MF_00925"/>
    </source>
</evidence>
<keyword evidence="1 4" id="KW-0732">Signal</keyword>
<feature type="domain" description="Outer membrane protein assembly factor BamE" evidence="6">
    <location>
        <begin position="38"/>
        <end position="104"/>
    </location>
</feature>
<dbReference type="EMBL" id="JADIKE010000031">
    <property type="protein sequence ID" value="MBM7125200.1"/>
    <property type="molecule type" value="Genomic_DNA"/>
</dbReference>
<evidence type="ECO:0000313" key="7">
    <source>
        <dbReference type="EMBL" id="MBM7125200.1"/>
    </source>
</evidence>
<evidence type="ECO:0000256" key="2">
    <source>
        <dbReference type="ARBA" id="ARBA00023136"/>
    </source>
</evidence>
<keyword evidence="2 4" id="KW-0472">Membrane</keyword>
<organism evidence="7 8">
    <name type="scientific">Dyella flava</name>
    <dbReference type="NCBI Taxonomy" id="1920170"/>
    <lineage>
        <taxon>Bacteria</taxon>
        <taxon>Pseudomonadati</taxon>
        <taxon>Pseudomonadota</taxon>
        <taxon>Gammaproteobacteria</taxon>
        <taxon>Lysobacterales</taxon>
        <taxon>Rhodanobacteraceae</taxon>
        <taxon>Dyella</taxon>
    </lineage>
</organism>
<comment type="similarity">
    <text evidence="4">Belongs to the BamE family.</text>
</comment>
<comment type="function">
    <text evidence="4">Part of the outer membrane protein assembly complex, which is involved in assembly and insertion of beta-barrel proteins into the outer membrane.</text>
</comment>
<evidence type="ECO:0000259" key="6">
    <source>
        <dbReference type="Pfam" id="PF04355"/>
    </source>
</evidence>
<dbReference type="HAMAP" id="MF_00925">
    <property type="entry name" value="OM_assembly_BamE"/>
    <property type="match status" value="1"/>
</dbReference>
<comment type="caution">
    <text evidence="7">The sequence shown here is derived from an EMBL/GenBank/DDBJ whole genome shotgun (WGS) entry which is preliminary data.</text>
</comment>
<feature type="region of interest" description="Disordered" evidence="5">
    <location>
        <begin position="124"/>
        <end position="167"/>
    </location>
</feature>
<gene>
    <name evidence="4" type="primary">bamE</name>
    <name evidence="7" type="ORF">ISP19_07360</name>
</gene>
<reference evidence="7" key="1">
    <citation type="submission" date="2020-10" db="EMBL/GenBank/DDBJ databases">
        <title>Phylogeny of dyella-like bacteria.</title>
        <authorList>
            <person name="Fu J."/>
        </authorList>
    </citation>
    <scope>NUCLEOTIDE SEQUENCE</scope>
    <source>
        <strain evidence="7">DHOC52</strain>
    </source>
</reference>
<dbReference type="PANTHER" id="PTHR37482">
    <property type="entry name" value="OUTER MEMBRANE PROTEIN ASSEMBLY FACTOR BAME"/>
    <property type="match status" value="1"/>
</dbReference>
<proteinExistence type="inferred from homology"/>
<dbReference type="InterPro" id="IPR026592">
    <property type="entry name" value="BamE"/>
</dbReference>
<sequence length="167" mass="17737">MQKLIRTLGFATLALSLAGCHIVYTPDVAQGNLFDKTIDKNLADQLKPGLTKRQVLVLLGTPSVATPFDQNRWDYVSTYSHRGEKMKMQSMSLFFNNDVLVRTEGSLYFQDAQKLVNQSNKYKTNYNVNDTSGDKSSGGGDNGGGDSGGDNGGDSGGDNGGGGGGSN</sequence>
<dbReference type="Proteomes" id="UP001430149">
    <property type="component" value="Unassembled WGS sequence"/>
</dbReference>
<feature type="compositionally biased region" description="Gly residues" evidence="5">
    <location>
        <begin position="136"/>
        <end position="167"/>
    </location>
</feature>
<name>A0ABS2K3F1_9GAMM</name>
<dbReference type="Gene3D" id="3.30.1450.10">
    <property type="match status" value="1"/>
</dbReference>
<dbReference type="Pfam" id="PF04355">
    <property type="entry name" value="BamE"/>
    <property type="match status" value="1"/>
</dbReference>
<accession>A0ABS2K3F1</accession>
<dbReference type="RefSeq" id="WP_204680715.1">
    <property type="nucleotide sequence ID" value="NZ_BSNR01000018.1"/>
</dbReference>
<evidence type="ECO:0000256" key="1">
    <source>
        <dbReference type="ARBA" id="ARBA00022729"/>
    </source>
</evidence>
<keyword evidence="4" id="KW-0564">Palmitate</keyword>
<keyword evidence="8" id="KW-1185">Reference proteome</keyword>
<evidence type="ECO:0000256" key="5">
    <source>
        <dbReference type="SAM" id="MobiDB-lite"/>
    </source>
</evidence>
<dbReference type="InterPro" id="IPR007450">
    <property type="entry name" value="BamE_dom"/>
</dbReference>
<comment type="subcellular location">
    <subcellularLocation>
        <location evidence="4">Cell outer membrane</location>
        <topology evidence="4">Lipid-anchor</topology>
    </subcellularLocation>
</comment>
<keyword evidence="3 4" id="KW-0998">Cell outer membrane</keyword>
<dbReference type="InterPro" id="IPR037873">
    <property type="entry name" value="BamE-like"/>
</dbReference>
<keyword evidence="4" id="KW-0449">Lipoprotein</keyword>
<evidence type="ECO:0000256" key="3">
    <source>
        <dbReference type="ARBA" id="ARBA00023237"/>
    </source>
</evidence>
<dbReference type="PANTHER" id="PTHR37482:SF1">
    <property type="entry name" value="OUTER MEMBRANE PROTEIN ASSEMBLY FACTOR BAME"/>
    <property type="match status" value="1"/>
</dbReference>